<feature type="domain" description="Aspartate/ornithine carbamoyltransferase Asp/Orn-binding" evidence="4">
    <location>
        <begin position="147"/>
        <end position="301"/>
    </location>
</feature>
<dbReference type="NCBIfam" id="TIGR00658">
    <property type="entry name" value="orni_carb_tr"/>
    <property type="match status" value="1"/>
</dbReference>
<organism evidence="6 7">
    <name type="scientific">Actinomadura meyerae</name>
    <dbReference type="NCBI Taxonomy" id="240840"/>
    <lineage>
        <taxon>Bacteria</taxon>
        <taxon>Bacillati</taxon>
        <taxon>Actinomycetota</taxon>
        <taxon>Actinomycetes</taxon>
        <taxon>Streptosporangiales</taxon>
        <taxon>Thermomonosporaceae</taxon>
        <taxon>Actinomadura</taxon>
    </lineage>
</organism>
<dbReference type="EMBL" id="FZOR01000015">
    <property type="protein sequence ID" value="SNT05776.1"/>
    <property type="molecule type" value="Genomic_DNA"/>
</dbReference>
<keyword evidence="1 3" id="KW-0808">Transferase</keyword>
<proteinExistence type="inferred from homology"/>
<evidence type="ECO:0000256" key="3">
    <source>
        <dbReference type="RuleBase" id="RU003634"/>
    </source>
</evidence>
<gene>
    <name evidence="6" type="ORF">SAMN05443665_101531</name>
</gene>
<dbReference type="InterPro" id="IPR006130">
    <property type="entry name" value="Asp/Orn_carbamoylTrfase"/>
</dbReference>
<evidence type="ECO:0000259" key="5">
    <source>
        <dbReference type="Pfam" id="PF02729"/>
    </source>
</evidence>
<keyword evidence="7" id="KW-1185">Reference proteome</keyword>
<protein>
    <recommendedName>
        <fullName evidence="2">Ornithine carbamoyltransferase</fullName>
        <ecNumber evidence="2">2.1.3.3</ecNumber>
    </recommendedName>
</protein>
<dbReference type="Proteomes" id="UP000198318">
    <property type="component" value="Unassembled WGS sequence"/>
</dbReference>
<sequence>MKDLLRIADLGSDDLMLLLRLSADFHRVPDSAHDLLAHQIVPMYFAKPSTRTRLSTAAAVTRLGGTPIAVGPDELQLRRGETIADTARVMGAYSAAIVIRTYADADVADLAEAAPVPVVNALTDGHHPLQAVADLLTVQQHFGSLRGHRVAYFGDGGNVARSLMEAAALAGMDVAIATPPGYAPPEEAVAFAAAEGRRRGGAVLVTEDPAEAVKDASVVYTDVWLSMGDADDERARRAEALAPYRVDERLMARARDDAVFMHCLPAHRGQEVTAGVIDGARSLVFQQAANRLPAAQAVLFALLTERLDGRP</sequence>
<dbReference type="OrthoDB" id="9802587at2"/>
<dbReference type="Pfam" id="PF02729">
    <property type="entry name" value="OTCace_N"/>
    <property type="match status" value="1"/>
</dbReference>
<dbReference type="AlphaFoldDB" id="A0A239JIC4"/>
<dbReference type="InterPro" id="IPR006131">
    <property type="entry name" value="Asp_carbamoyltransf_Asp/Orn-bd"/>
</dbReference>
<dbReference type="PROSITE" id="PS00097">
    <property type="entry name" value="CARBAMOYLTRANSFERASE"/>
    <property type="match status" value="1"/>
</dbReference>
<dbReference type="InterPro" id="IPR036901">
    <property type="entry name" value="Asp/Orn_carbamoylTrfase_sf"/>
</dbReference>
<dbReference type="RefSeq" id="WP_089327054.1">
    <property type="nucleotide sequence ID" value="NZ_FZOR01000015.1"/>
</dbReference>
<evidence type="ECO:0000313" key="6">
    <source>
        <dbReference type="EMBL" id="SNT05776.1"/>
    </source>
</evidence>
<dbReference type="GO" id="GO:0042450">
    <property type="term" value="P:L-arginine biosynthetic process via ornithine"/>
    <property type="evidence" value="ECO:0007669"/>
    <property type="project" value="UniProtKB-UniRule"/>
</dbReference>
<dbReference type="Gene3D" id="3.40.50.1370">
    <property type="entry name" value="Aspartate/ornithine carbamoyltransferase"/>
    <property type="match status" value="2"/>
</dbReference>
<comment type="similarity">
    <text evidence="3">Belongs to the aspartate/ornithine carbamoyltransferase superfamily.</text>
</comment>
<dbReference type="PANTHER" id="PTHR45753">
    <property type="entry name" value="ORNITHINE CARBAMOYLTRANSFERASE, MITOCHONDRIAL"/>
    <property type="match status" value="1"/>
</dbReference>
<evidence type="ECO:0000259" key="4">
    <source>
        <dbReference type="Pfam" id="PF00185"/>
    </source>
</evidence>
<dbReference type="EC" id="2.1.3.3" evidence="2"/>
<dbReference type="GO" id="GO:0004585">
    <property type="term" value="F:ornithine carbamoyltransferase activity"/>
    <property type="evidence" value="ECO:0007669"/>
    <property type="project" value="UniProtKB-UniRule"/>
</dbReference>
<dbReference type="InterPro" id="IPR006132">
    <property type="entry name" value="Asp/Orn_carbamoyltranf_P-bd"/>
</dbReference>
<dbReference type="GO" id="GO:0019240">
    <property type="term" value="P:citrulline biosynthetic process"/>
    <property type="evidence" value="ECO:0007669"/>
    <property type="project" value="TreeGrafter"/>
</dbReference>
<dbReference type="Pfam" id="PF00185">
    <property type="entry name" value="OTCace"/>
    <property type="match status" value="1"/>
</dbReference>
<accession>A0A239JIC4</accession>
<dbReference type="PRINTS" id="PR00102">
    <property type="entry name" value="OTCASE"/>
</dbReference>
<dbReference type="InterPro" id="IPR002292">
    <property type="entry name" value="Orn/put_carbamltrans"/>
</dbReference>
<evidence type="ECO:0000256" key="2">
    <source>
        <dbReference type="NCBIfam" id="TIGR00658"/>
    </source>
</evidence>
<name>A0A239JIC4_9ACTN</name>
<evidence type="ECO:0000313" key="7">
    <source>
        <dbReference type="Proteomes" id="UP000198318"/>
    </source>
</evidence>
<dbReference type="NCBIfam" id="NF001986">
    <property type="entry name" value="PRK00779.1"/>
    <property type="match status" value="1"/>
</dbReference>
<evidence type="ECO:0000256" key="1">
    <source>
        <dbReference type="ARBA" id="ARBA00022679"/>
    </source>
</evidence>
<dbReference type="SUPFAM" id="SSF53671">
    <property type="entry name" value="Aspartate/ornithine carbamoyltransferase"/>
    <property type="match status" value="1"/>
</dbReference>
<dbReference type="PANTHER" id="PTHR45753:SF3">
    <property type="entry name" value="ORNITHINE TRANSCARBAMYLASE, MITOCHONDRIAL"/>
    <property type="match status" value="1"/>
</dbReference>
<dbReference type="PRINTS" id="PR00100">
    <property type="entry name" value="AOTCASE"/>
</dbReference>
<reference evidence="6 7" key="1">
    <citation type="submission" date="2017-06" db="EMBL/GenBank/DDBJ databases">
        <authorList>
            <person name="Kim H.J."/>
            <person name="Triplett B.A."/>
        </authorList>
    </citation>
    <scope>NUCLEOTIDE SEQUENCE [LARGE SCALE GENOMIC DNA]</scope>
    <source>
        <strain evidence="6 7">DSM 44715</strain>
    </source>
</reference>
<dbReference type="GO" id="GO:0016597">
    <property type="term" value="F:amino acid binding"/>
    <property type="evidence" value="ECO:0007669"/>
    <property type="project" value="InterPro"/>
</dbReference>
<feature type="domain" description="Aspartate/ornithine carbamoyltransferase carbamoyl-P binding" evidence="5">
    <location>
        <begin position="2"/>
        <end position="140"/>
    </location>
</feature>
<dbReference type="FunFam" id="3.40.50.1370:FF:000008">
    <property type="entry name" value="Ornithine carbamoyltransferase"/>
    <property type="match status" value="1"/>
</dbReference>